<dbReference type="AlphaFoldDB" id="A0A7S3TNX1"/>
<keyword evidence="4 6" id="KW-0175">Coiled coil</keyword>
<evidence type="ECO:0000256" key="1">
    <source>
        <dbReference type="ARBA" id="ARBA00004184"/>
    </source>
</evidence>
<feature type="compositionally biased region" description="Low complexity" evidence="7">
    <location>
        <begin position="334"/>
        <end position="347"/>
    </location>
</feature>
<evidence type="ECO:0000256" key="3">
    <source>
        <dbReference type="ARBA" id="ARBA00022490"/>
    </source>
</evidence>
<feature type="coiled-coil region" evidence="6">
    <location>
        <begin position="200"/>
        <end position="227"/>
    </location>
</feature>
<dbReference type="PROSITE" id="PS50913">
    <property type="entry name" value="GRIP"/>
    <property type="match status" value="1"/>
</dbReference>
<proteinExistence type="predicted"/>
<evidence type="ECO:0000256" key="2">
    <source>
        <dbReference type="ARBA" id="ARBA00004496"/>
    </source>
</evidence>
<feature type="compositionally biased region" description="Basic and acidic residues" evidence="7">
    <location>
        <begin position="597"/>
        <end position="618"/>
    </location>
</feature>
<dbReference type="PANTHER" id="PTHR23157">
    <property type="entry name" value="GRIP AND COILED-COIL DOMAIN-CONTAINING PROTEIN 1"/>
    <property type="match status" value="1"/>
</dbReference>
<reference evidence="9" key="1">
    <citation type="submission" date="2021-01" db="EMBL/GenBank/DDBJ databases">
        <authorList>
            <person name="Corre E."/>
            <person name="Pelletier E."/>
            <person name="Niang G."/>
            <person name="Scheremetjew M."/>
            <person name="Finn R."/>
            <person name="Kale V."/>
            <person name="Holt S."/>
            <person name="Cochrane G."/>
            <person name="Meng A."/>
            <person name="Brown T."/>
            <person name="Cohen L."/>
        </authorList>
    </citation>
    <scope>NUCLEOTIDE SEQUENCE</scope>
    <source>
        <strain evidence="9">379</strain>
    </source>
</reference>
<evidence type="ECO:0000256" key="5">
    <source>
        <dbReference type="ARBA" id="ARBA00023136"/>
    </source>
</evidence>
<dbReference type="SMART" id="SM00755">
    <property type="entry name" value="Grip"/>
    <property type="match status" value="1"/>
</dbReference>
<evidence type="ECO:0000256" key="4">
    <source>
        <dbReference type="ARBA" id="ARBA00023054"/>
    </source>
</evidence>
<feature type="compositionally biased region" description="Basic and acidic residues" evidence="7">
    <location>
        <begin position="43"/>
        <end position="58"/>
    </location>
</feature>
<feature type="region of interest" description="Disordered" evidence="7">
    <location>
        <begin position="585"/>
        <end position="618"/>
    </location>
</feature>
<feature type="compositionally biased region" description="Pro residues" evidence="7">
    <location>
        <begin position="701"/>
        <end position="710"/>
    </location>
</feature>
<dbReference type="PANTHER" id="PTHR23157:SF25">
    <property type="entry name" value="GRIP AND COILED-COIL DOMAIN-CONTAINING PROTEIN 1"/>
    <property type="match status" value="1"/>
</dbReference>
<dbReference type="Pfam" id="PF01465">
    <property type="entry name" value="GRIP"/>
    <property type="match status" value="1"/>
</dbReference>
<feature type="domain" description="GRIP" evidence="8">
    <location>
        <begin position="625"/>
        <end position="675"/>
    </location>
</feature>
<feature type="compositionally biased region" description="Low complexity" evidence="7">
    <location>
        <begin position="548"/>
        <end position="566"/>
    </location>
</feature>
<feature type="region of interest" description="Disordered" evidence="7">
    <location>
        <begin position="38"/>
        <end position="58"/>
    </location>
</feature>
<feature type="region of interest" description="Disordered" evidence="7">
    <location>
        <begin position="698"/>
        <end position="720"/>
    </location>
</feature>
<accession>A0A7S3TNX1</accession>
<feature type="region of interest" description="Disordered" evidence="7">
    <location>
        <begin position="334"/>
        <end position="366"/>
    </location>
</feature>
<evidence type="ECO:0000259" key="8">
    <source>
        <dbReference type="PROSITE" id="PS50913"/>
    </source>
</evidence>
<dbReference type="InterPro" id="IPR000237">
    <property type="entry name" value="GRIP_dom"/>
</dbReference>
<name>A0A7S3TNX1_EMIHU</name>
<evidence type="ECO:0000256" key="7">
    <source>
        <dbReference type="SAM" id="MobiDB-lite"/>
    </source>
</evidence>
<keyword evidence="5" id="KW-0472">Membrane</keyword>
<protein>
    <recommendedName>
        <fullName evidence="8">GRIP domain-containing protein</fullName>
    </recommendedName>
</protein>
<organism evidence="9">
    <name type="scientific">Emiliania huxleyi</name>
    <name type="common">Coccolithophore</name>
    <name type="synonym">Pontosphaera huxleyi</name>
    <dbReference type="NCBI Taxonomy" id="2903"/>
    <lineage>
        <taxon>Eukaryota</taxon>
        <taxon>Haptista</taxon>
        <taxon>Haptophyta</taxon>
        <taxon>Prymnesiophyceae</taxon>
        <taxon>Isochrysidales</taxon>
        <taxon>Noelaerhabdaceae</taxon>
        <taxon>Emiliania</taxon>
    </lineage>
</organism>
<evidence type="ECO:0000313" key="9">
    <source>
        <dbReference type="EMBL" id="CAE0589963.1"/>
    </source>
</evidence>
<sequence>MATTVAQAQERSEAAAAAATAAKQAALAELAAAKQAGTAAQDAMRKRANEAVTEAEARAGKQIEAALEAAKTATARAESAEAAAAAAACKTAAEETAKGATSSANLAAQAEAARLEAARLKDKVVSLEGALSSERESLGTMRTKLAAAKSAMESRVAAMQQELTLAKEGAAAREAAAVAAALEERQLAEVADGSAHAERQIAATAEIERLHKEVERLRAELAERQEKMGRLHVSAKARTPAKPVVASQIPCEPNPLYTRRSLSQSGWGKAALERQKAAMLEKHAACEARLSPVQSRRSFDVRDRHAAVVQRIRSEQPAAAAAALRSEAIGGATPPAAARVAPSTAPADGSADDGFGAFRGHDGGDTRTTAAVQNGAAAVLPATPGSEARAAEVASRMRAEVAALRGQLRAAEAKATEAEAELDADREAMRAQMSLLAAAEERRDAAAQAAAAQRDAEAAAILADDRRRLEEAAAAARSHADAALKEATDAAGADARRLRAELSAVRARARALVEEKDLENEKLRAQRHKLQPLPNALDLLDGSARPGTLSRSSSHSSTATATAAPGAAADEQILLSTARAQAGRDAEMARLAQKASDATRKAEEKAAAASRERTRADGLARDLRLAQSAAVPGYIKEVVLKYLLAGDAAAADAILPVLSSVLQFSTAEAEQLRASRATVVDDAASYISTLFGAAPVEAQKPPLPPRPLPAPSEADSVASETEAELRRKVARLKRLLAGANLHLARLAE</sequence>
<keyword evidence="3" id="KW-0963">Cytoplasm</keyword>
<feature type="coiled-coil region" evidence="6">
    <location>
        <begin position="63"/>
        <end position="130"/>
    </location>
</feature>
<comment type="subcellular location">
    <subcellularLocation>
        <location evidence="2">Cytoplasm</location>
    </subcellularLocation>
    <subcellularLocation>
        <location evidence="1">Endomembrane system</location>
        <topology evidence="1">Peripheral membrane protein</topology>
    </subcellularLocation>
</comment>
<dbReference type="InterPro" id="IPR051952">
    <property type="entry name" value="Golgi-autophagy_related"/>
</dbReference>
<feature type="region of interest" description="Disordered" evidence="7">
    <location>
        <begin position="525"/>
        <end position="566"/>
    </location>
</feature>
<evidence type="ECO:0000256" key="6">
    <source>
        <dbReference type="SAM" id="Coils"/>
    </source>
</evidence>
<dbReference type="GO" id="GO:0005794">
    <property type="term" value="C:Golgi apparatus"/>
    <property type="evidence" value="ECO:0007669"/>
    <property type="project" value="TreeGrafter"/>
</dbReference>
<dbReference type="EMBL" id="HBIR01053608">
    <property type="protein sequence ID" value="CAE0589963.1"/>
    <property type="molecule type" value="Transcribed_RNA"/>
</dbReference>
<gene>
    <name evidence="9" type="ORF">EHUX00137_LOCUS41788</name>
</gene>